<keyword evidence="1" id="KW-0732">Signal</keyword>
<organism evidence="2 3">
    <name type="scientific">Pseudomonas fluorescens</name>
    <dbReference type="NCBI Taxonomy" id="294"/>
    <lineage>
        <taxon>Bacteria</taxon>
        <taxon>Pseudomonadati</taxon>
        <taxon>Pseudomonadota</taxon>
        <taxon>Gammaproteobacteria</taxon>
        <taxon>Pseudomonadales</taxon>
        <taxon>Pseudomonadaceae</taxon>
        <taxon>Pseudomonas</taxon>
    </lineage>
</organism>
<proteinExistence type="predicted"/>
<evidence type="ECO:0000313" key="3">
    <source>
        <dbReference type="Proteomes" id="UP000412311"/>
    </source>
</evidence>
<accession>A0A5E7VN23</accession>
<dbReference type="AlphaFoldDB" id="A0A5E7VN23"/>
<reference evidence="2 3" key="1">
    <citation type="submission" date="2019-09" db="EMBL/GenBank/DDBJ databases">
        <authorList>
            <person name="Chandra G."/>
            <person name="Truman W A."/>
        </authorList>
    </citation>
    <scope>NUCLEOTIDE SEQUENCE [LARGE SCALE GENOMIC DNA]</scope>
    <source>
        <strain evidence="2">PS925</strain>
    </source>
</reference>
<dbReference type="EMBL" id="CABVJG010000022">
    <property type="protein sequence ID" value="VVQ24139.1"/>
    <property type="molecule type" value="Genomic_DNA"/>
</dbReference>
<dbReference type="Proteomes" id="UP000412311">
    <property type="component" value="Unassembled WGS sequence"/>
</dbReference>
<gene>
    <name evidence="2" type="ORF">PS925_05457</name>
</gene>
<sequence precursor="true">MNKSTYGLGLWLALAMPAAEAASQEIRALFQPDPSQPSKNVFINQTPSSGYCEAAPSECADNRMFSIQFPIRFESTRSLQPGDAVAVKAPANWRQLTVTNAETQETETVEIRIIGIGSTFVLSDTAANLVGVSDSLEGHQKLWTGSSWVYAPAPCIYSGVGFFAPNYYRFFWKTPVETACTKIAAFTIPSMYFNNLDFAYELRTPNPLGMSSGLYTGSLAYSIGNGGDFDLGPLMAPDDGSLNLDFVLDVQHTLKVDLPPGGNKVLLEPEGGWMRWVDNGRPPTRIFRDQLFYISASSRFKVMILCDSTGGTRCKLRSPRGNVTEVETYLTLPAGIDGPMGRTVSQLKLLYNTWVGPFQPGFYVDRKAGSLRFEMPRDAIDFLLRPGFTDTLSGNITVIWDSDV</sequence>
<dbReference type="RefSeq" id="WP_150795453.1">
    <property type="nucleotide sequence ID" value="NZ_CABVJG010000022.1"/>
</dbReference>
<protein>
    <recommendedName>
        <fullName evidence="4">IgGFc-binding protein N-terminal domain-containing protein</fullName>
    </recommendedName>
</protein>
<name>A0A5E7VN23_PSEFL</name>
<feature type="chain" id="PRO_5023031319" description="IgGFc-binding protein N-terminal domain-containing protein" evidence="1">
    <location>
        <begin position="22"/>
        <end position="404"/>
    </location>
</feature>
<evidence type="ECO:0008006" key="4">
    <source>
        <dbReference type="Google" id="ProtNLM"/>
    </source>
</evidence>
<feature type="signal peptide" evidence="1">
    <location>
        <begin position="1"/>
        <end position="21"/>
    </location>
</feature>
<evidence type="ECO:0000313" key="2">
    <source>
        <dbReference type="EMBL" id="VVQ24139.1"/>
    </source>
</evidence>
<evidence type="ECO:0000256" key="1">
    <source>
        <dbReference type="SAM" id="SignalP"/>
    </source>
</evidence>